<evidence type="ECO:0000256" key="2">
    <source>
        <dbReference type="SAM" id="SignalP"/>
    </source>
</evidence>
<feature type="signal peptide" evidence="2">
    <location>
        <begin position="1"/>
        <end position="31"/>
    </location>
</feature>
<feature type="chain" id="PRO_5045922089" description="Secreted protein" evidence="2">
    <location>
        <begin position="32"/>
        <end position="81"/>
    </location>
</feature>
<dbReference type="EMBL" id="JAYJJR010000015">
    <property type="protein sequence ID" value="MEB3023304.1"/>
    <property type="molecule type" value="Genomic_DNA"/>
</dbReference>
<dbReference type="Proteomes" id="UP001299596">
    <property type="component" value="Unassembled WGS sequence"/>
</dbReference>
<evidence type="ECO:0008006" key="5">
    <source>
        <dbReference type="Google" id="ProtNLM"/>
    </source>
</evidence>
<protein>
    <recommendedName>
        <fullName evidence="5">Secreted protein</fullName>
    </recommendedName>
</protein>
<dbReference type="RefSeq" id="WP_225403843.1">
    <property type="nucleotide sequence ID" value="NZ_JAYJJR010000015.1"/>
</dbReference>
<gene>
    <name evidence="3" type="ORF">K6T79_19860</name>
</gene>
<evidence type="ECO:0000313" key="3">
    <source>
        <dbReference type="EMBL" id="MEB3023304.1"/>
    </source>
</evidence>
<evidence type="ECO:0000313" key="4">
    <source>
        <dbReference type="Proteomes" id="UP001299596"/>
    </source>
</evidence>
<feature type="region of interest" description="Disordered" evidence="1">
    <location>
        <begin position="39"/>
        <end position="60"/>
    </location>
</feature>
<reference evidence="3 4" key="1">
    <citation type="submission" date="2023-12" db="EMBL/GenBank/DDBJ databases">
        <title>Description of new species of Mycobacterium terrae complex isolated from sewage at the Sao Paulo Zoological Park Foundation in Brazil.</title>
        <authorList>
            <person name="Romagnoli C.L."/>
            <person name="Conceicao E.C."/>
            <person name="Machado E."/>
            <person name="Barreto L.B.P.F."/>
            <person name="Sharma A."/>
            <person name="Silva N.M."/>
            <person name="Marques L.E."/>
            <person name="Juliana M.A."/>
            <person name="Lourenco M.C.S."/>
            <person name="Digiampietri L.A."/>
            <person name="Suffys P.N."/>
            <person name="Viana-Niero C."/>
        </authorList>
    </citation>
    <scope>NUCLEOTIDE SEQUENCE [LARGE SCALE GENOMIC DNA]</scope>
    <source>
        <strain evidence="3 4">MYC098</strain>
    </source>
</reference>
<keyword evidence="4" id="KW-1185">Reference proteome</keyword>
<accession>A0ABU5XM71</accession>
<organism evidence="3 4">
    <name type="scientific">[Mycobacterium] crassicus</name>
    <dbReference type="NCBI Taxonomy" id="2872309"/>
    <lineage>
        <taxon>Bacteria</taxon>
        <taxon>Bacillati</taxon>
        <taxon>Actinomycetota</taxon>
        <taxon>Actinomycetes</taxon>
        <taxon>Mycobacteriales</taxon>
        <taxon>Mycobacteriaceae</taxon>
        <taxon>Mycolicibacter</taxon>
    </lineage>
</organism>
<comment type="caution">
    <text evidence="3">The sequence shown here is derived from an EMBL/GenBank/DDBJ whole genome shotgun (WGS) entry which is preliminary data.</text>
</comment>
<sequence>MNAQRVLCAAALSVGVALTSLVGVGVAVANAAGPAYIATTKETPTPQPVPGPTLSHHDQKKLDKYLKKHPEIAVPNPGAHR</sequence>
<keyword evidence="2" id="KW-0732">Signal</keyword>
<proteinExistence type="predicted"/>
<evidence type="ECO:0000256" key="1">
    <source>
        <dbReference type="SAM" id="MobiDB-lite"/>
    </source>
</evidence>
<name>A0ABU5XM71_9MYCO</name>